<dbReference type="Gene3D" id="3.40.50.1100">
    <property type="match status" value="2"/>
</dbReference>
<proteinExistence type="inferred from homology"/>
<dbReference type="Pfam" id="PF00291">
    <property type="entry name" value="PALP"/>
    <property type="match status" value="1"/>
</dbReference>
<dbReference type="SUPFAM" id="SSF53686">
    <property type="entry name" value="Tryptophan synthase beta subunit-like PLP-dependent enzymes"/>
    <property type="match status" value="1"/>
</dbReference>
<keyword evidence="5" id="KW-0456">Lyase</keyword>
<dbReference type="InterPro" id="IPR001926">
    <property type="entry name" value="TrpB-like_PALP"/>
</dbReference>
<evidence type="ECO:0000256" key="3">
    <source>
        <dbReference type="ARBA" id="ARBA00012093"/>
    </source>
</evidence>
<reference evidence="8 9" key="1">
    <citation type="submission" date="2022-11" db="EMBL/GenBank/DDBJ databases">
        <title>Spartinivicinus poritis sp. nov., isolated from scleractinian coral Porites lutea.</title>
        <authorList>
            <person name="Zhang G."/>
            <person name="Cai L."/>
            <person name="Wei Q."/>
        </authorList>
    </citation>
    <scope>NUCLEOTIDE SEQUENCE [LARGE SCALE GENOMIC DNA]</scope>
    <source>
        <strain evidence="8 9">A2-2</strain>
    </source>
</reference>
<protein>
    <recommendedName>
        <fullName evidence="3">L-serine ammonia-lyase</fullName>
        <ecNumber evidence="3">4.3.1.17</ecNumber>
    </recommendedName>
</protein>
<comment type="caution">
    <text evidence="8">The sequence shown here is derived from an EMBL/GenBank/DDBJ whole genome shotgun (WGS) entry which is preliminary data.</text>
</comment>
<comment type="catalytic activity">
    <reaction evidence="6">
        <text>L-serine = pyruvate + NH4(+)</text>
        <dbReference type="Rhea" id="RHEA:19169"/>
        <dbReference type="ChEBI" id="CHEBI:15361"/>
        <dbReference type="ChEBI" id="CHEBI:28938"/>
        <dbReference type="ChEBI" id="CHEBI:33384"/>
        <dbReference type="EC" id="4.3.1.17"/>
    </reaction>
</comment>
<dbReference type="EMBL" id="JAPMOU010000030">
    <property type="protein sequence ID" value="MDE1464201.1"/>
    <property type="molecule type" value="Genomic_DNA"/>
</dbReference>
<dbReference type="EC" id="4.3.1.17" evidence="3"/>
<evidence type="ECO:0000256" key="4">
    <source>
        <dbReference type="ARBA" id="ARBA00022898"/>
    </source>
</evidence>
<dbReference type="InterPro" id="IPR000634">
    <property type="entry name" value="Ser/Thr_deHydtase_PyrdxlP-BS"/>
</dbReference>
<dbReference type="InterPro" id="IPR050147">
    <property type="entry name" value="Ser/Thr_Dehydratase"/>
</dbReference>
<dbReference type="PANTHER" id="PTHR48078">
    <property type="entry name" value="THREONINE DEHYDRATASE, MITOCHONDRIAL-RELATED"/>
    <property type="match status" value="1"/>
</dbReference>
<dbReference type="RefSeq" id="WP_274690531.1">
    <property type="nucleotide sequence ID" value="NZ_JAPMOU010000030.1"/>
</dbReference>
<comment type="similarity">
    <text evidence="2">Belongs to the serine/threonine dehydratase family.</text>
</comment>
<keyword evidence="4" id="KW-0663">Pyridoxal phosphate</keyword>
<evidence type="ECO:0000256" key="6">
    <source>
        <dbReference type="ARBA" id="ARBA00049406"/>
    </source>
</evidence>
<name>A0ABT5UCU8_9GAMM</name>
<dbReference type="PANTHER" id="PTHR48078:SF2">
    <property type="entry name" value="CATABOLIC L-SERINE_THREONINE DEHYDRATASE"/>
    <property type="match status" value="1"/>
</dbReference>
<accession>A0ABT5UCU8</accession>
<evidence type="ECO:0000256" key="2">
    <source>
        <dbReference type="ARBA" id="ARBA00010869"/>
    </source>
</evidence>
<gene>
    <name evidence="8" type="ORF">ORQ98_19775</name>
</gene>
<comment type="cofactor">
    <cofactor evidence="1">
        <name>pyridoxal 5'-phosphate</name>
        <dbReference type="ChEBI" id="CHEBI:597326"/>
    </cofactor>
</comment>
<keyword evidence="9" id="KW-1185">Reference proteome</keyword>
<evidence type="ECO:0000256" key="5">
    <source>
        <dbReference type="ARBA" id="ARBA00023239"/>
    </source>
</evidence>
<evidence type="ECO:0000256" key="1">
    <source>
        <dbReference type="ARBA" id="ARBA00001933"/>
    </source>
</evidence>
<sequence>MTEQHFSPLHWQTPVIHHQRLSQQAQKQILLKMECWQPTASFKIRGIGLTCQHYASQGVKHFVCASGGNAGYAVAYAARQLNIPATIVVPETTPEHARELIEEQQVELVVVGKVWDEANQHALQLAEEPDTVLIHPFDDPLIWQGHASMVTELKQQIEKPDAIMLSVGGGGLLSGVIKGLMIEGWEDVPVIAVETEGAASFNAAMKAGEPITIDKISTIATSLGARQVAKQAVSAANEHTVHSITVSDQQAVAACLAFANHQQVIVEPACGATLSPIYCVDEVLEPYDKVVAIVCGGMTMDFSTLCDWHYHF</sequence>
<evidence type="ECO:0000313" key="9">
    <source>
        <dbReference type="Proteomes" id="UP001528823"/>
    </source>
</evidence>
<dbReference type="PROSITE" id="PS00165">
    <property type="entry name" value="DEHYDRATASE_SER_THR"/>
    <property type="match status" value="1"/>
</dbReference>
<organism evidence="8 9">
    <name type="scientific">Spartinivicinus poritis</name>
    <dbReference type="NCBI Taxonomy" id="2994640"/>
    <lineage>
        <taxon>Bacteria</taxon>
        <taxon>Pseudomonadati</taxon>
        <taxon>Pseudomonadota</taxon>
        <taxon>Gammaproteobacteria</taxon>
        <taxon>Oceanospirillales</taxon>
        <taxon>Zooshikellaceae</taxon>
        <taxon>Spartinivicinus</taxon>
    </lineage>
</organism>
<dbReference type="Proteomes" id="UP001528823">
    <property type="component" value="Unassembled WGS sequence"/>
</dbReference>
<evidence type="ECO:0000313" key="8">
    <source>
        <dbReference type="EMBL" id="MDE1464201.1"/>
    </source>
</evidence>
<feature type="domain" description="Tryptophan synthase beta chain-like PALP" evidence="7">
    <location>
        <begin position="7"/>
        <end position="296"/>
    </location>
</feature>
<dbReference type="InterPro" id="IPR036052">
    <property type="entry name" value="TrpB-like_PALP_sf"/>
</dbReference>
<evidence type="ECO:0000259" key="7">
    <source>
        <dbReference type="Pfam" id="PF00291"/>
    </source>
</evidence>